<feature type="domain" description="Type II/III secretion system secretin-like" evidence="3">
    <location>
        <begin position="284"/>
        <end position="441"/>
    </location>
</feature>
<dbReference type="PRINTS" id="PR00811">
    <property type="entry name" value="BCTERIALGSPD"/>
</dbReference>
<evidence type="ECO:0000256" key="1">
    <source>
        <dbReference type="RuleBase" id="RU004003"/>
    </source>
</evidence>
<dbReference type="PANTHER" id="PTHR30332">
    <property type="entry name" value="PROBABLE GENERAL SECRETION PATHWAY PROTEIN D"/>
    <property type="match status" value="1"/>
</dbReference>
<name>A0A518E1J7_9BACT</name>
<reference evidence="5 6" key="1">
    <citation type="submission" date="2019-02" db="EMBL/GenBank/DDBJ databases">
        <title>Deep-cultivation of Planctomycetes and their phenomic and genomic characterization uncovers novel biology.</title>
        <authorList>
            <person name="Wiegand S."/>
            <person name="Jogler M."/>
            <person name="Boedeker C."/>
            <person name="Pinto D."/>
            <person name="Vollmers J."/>
            <person name="Rivas-Marin E."/>
            <person name="Kohn T."/>
            <person name="Peeters S.H."/>
            <person name="Heuer A."/>
            <person name="Rast P."/>
            <person name="Oberbeckmann S."/>
            <person name="Bunk B."/>
            <person name="Jeske O."/>
            <person name="Meyerdierks A."/>
            <person name="Storesund J.E."/>
            <person name="Kallscheuer N."/>
            <person name="Luecker S."/>
            <person name="Lage O.M."/>
            <person name="Pohl T."/>
            <person name="Merkel B.J."/>
            <person name="Hornburger P."/>
            <person name="Mueller R.-W."/>
            <person name="Bruemmer F."/>
            <person name="Labrenz M."/>
            <person name="Spormann A.M."/>
            <person name="Op den Camp H."/>
            <person name="Overmann J."/>
            <person name="Amann R."/>
            <person name="Jetten M.S.M."/>
            <person name="Mascher T."/>
            <person name="Medema M.H."/>
            <person name="Devos D.P."/>
            <person name="Kaster A.-K."/>
            <person name="Ovreas L."/>
            <person name="Rohde M."/>
            <person name="Galperin M.Y."/>
            <person name="Jogler C."/>
        </authorList>
    </citation>
    <scope>NUCLEOTIDE SEQUENCE [LARGE SCALE GENOMIC DNA]</scope>
    <source>
        <strain evidence="5 6">Pla85_3_4</strain>
    </source>
</reference>
<dbReference type="KEGG" id="lcre:Pla8534_58190"/>
<dbReference type="InterPro" id="IPR032789">
    <property type="entry name" value="T2SS-T3SS_pil_N"/>
</dbReference>
<feature type="signal peptide" evidence="2">
    <location>
        <begin position="1"/>
        <end position="31"/>
    </location>
</feature>
<dbReference type="PANTHER" id="PTHR30332:SF17">
    <property type="entry name" value="TYPE IV PILIATION SYSTEM PROTEIN DR_0774-RELATED"/>
    <property type="match status" value="1"/>
</dbReference>
<sequence length="593" mass="63472" precursor="true">MMITRYFRTATPRGVAALALLVLVAHSPVYAGPPAYPASVMNVAQGGGPGAKQNLEAGSGESLYFHVENDAQRLEMIVNTSRILTFDFNVPRLLVNNTQILKATPLAPNRVQIQASAPGVTQLNIWDENDQVRSIDVIIYGDARELQYILDTEFPDADIRVRPSNGSARGSVIISGFVSRPDHVTRIVQIAEDFYPNVINNMSVGGLQQVVLHVKVVEVSRTKLRQFGIDWALLTGNDFVIQSAAGLIAAAATSGGTLTAAGPNTLSVGVLNGTNTVGFLVDVLRQNNMAKLLAEPTLVTVSGRPASFNSGGEVPIPVNGGLGVTSVEYREFGTQIDFVPIVLGNGNIRLEVRPQITEIDESLRDATTGSPGFRSRRVDTGVEMRAGQTLALAGLIQNRVSSTDRGLPWLADLPWVGPMFGRVQETVNEVELLILVTPEFVTPLEANEVPPCGPGEATVPPNDTEFYFRRYREVPNCNCQDGSCQPGGPMGQAPLTEYPSGQPAGNQPPMQYPAPQQAPQQYHEVLPAPAPMAVGSNGRNGYPPVAVSNAPTANTMGNRQPSYNRSNARPDIRNAGLSGEPSLIGPIGYDVIK</sequence>
<dbReference type="RefSeq" id="WP_145056791.1">
    <property type="nucleotide sequence ID" value="NZ_CP036433.1"/>
</dbReference>
<accession>A0A518E1J7</accession>
<dbReference type="GO" id="GO:0015627">
    <property type="term" value="C:type II protein secretion system complex"/>
    <property type="evidence" value="ECO:0007669"/>
    <property type="project" value="TreeGrafter"/>
</dbReference>
<feature type="domain" description="Pilus formation protein N-terminal" evidence="4">
    <location>
        <begin position="71"/>
        <end position="139"/>
    </location>
</feature>
<keyword evidence="2" id="KW-0732">Signal</keyword>
<proteinExistence type="inferred from homology"/>
<dbReference type="OrthoDB" id="9779724at2"/>
<dbReference type="Proteomes" id="UP000317648">
    <property type="component" value="Chromosome"/>
</dbReference>
<protein>
    <submittedName>
        <fullName evidence="5">Type II secretion system protein D</fullName>
    </submittedName>
</protein>
<feature type="chain" id="PRO_5021977925" evidence="2">
    <location>
        <begin position="32"/>
        <end position="593"/>
    </location>
</feature>
<dbReference type="AlphaFoldDB" id="A0A518E1J7"/>
<dbReference type="Pfam" id="PF13629">
    <property type="entry name" value="T2SS-T3SS_pil_N"/>
    <property type="match status" value="1"/>
</dbReference>
<gene>
    <name evidence="5" type="primary">gspD_1</name>
    <name evidence="5" type="ORF">Pla8534_58190</name>
</gene>
<evidence type="ECO:0000259" key="4">
    <source>
        <dbReference type="Pfam" id="PF13629"/>
    </source>
</evidence>
<dbReference type="InterPro" id="IPR050810">
    <property type="entry name" value="Bact_Secretion_Sys_Channel"/>
</dbReference>
<evidence type="ECO:0000313" key="6">
    <source>
        <dbReference type="Proteomes" id="UP000317648"/>
    </source>
</evidence>
<organism evidence="5 6">
    <name type="scientific">Lignipirellula cremea</name>
    <dbReference type="NCBI Taxonomy" id="2528010"/>
    <lineage>
        <taxon>Bacteria</taxon>
        <taxon>Pseudomonadati</taxon>
        <taxon>Planctomycetota</taxon>
        <taxon>Planctomycetia</taxon>
        <taxon>Pirellulales</taxon>
        <taxon>Pirellulaceae</taxon>
        <taxon>Lignipirellula</taxon>
    </lineage>
</organism>
<comment type="similarity">
    <text evidence="1">Belongs to the bacterial secretin family.</text>
</comment>
<evidence type="ECO:0000313" key="5">
    <source>
        <dbReference type="EMBL" id="QDU97960.1"/>
    </source>
</evidence>
<dbReference type="InterPro" id="IPR001775">
    <property type="entry name" value="GspD/PilQ"/>
</dbReference>
<evidence type="ECO:0000259" key="3">
    <source>
        <dbReference type="Pfam" id="PF00263"/>
    </source>
</evidence>
<dbReference type="EMBL" id="CP036433">
    <property type="protein sequence ID" value="QDU97960.1"/>
    <property type="molecule type" value="Genomic_DNA"/>
</dbReference>
<dbReference type="Pfam" id="PF00263">
    <property type="entry name" value="Secretin"/>
    <property type="match status" value="1"/>
</dbReference>
<dbReference type="InterPro" id="IPR004846">
    <property type="entry name" value="T2SS/T3SS_dom"/>
</dbReference>
<evidence type="ECO:0000256" key="2">
    <source>
        <dbReference type="SAM" id="SignalP"/>
    </source>
</evidence>
<keyword evidence="6" id="KW-1185">Reference proteome</keyword>
<dbReference type="GO" id="GO:0009306">
    <property type="term" value="P:protein secretion"/>
    <property type="evidence" value="ECO:0007669"/>
    <property type="project" value="InterPro"/>
</dbReference>